<dbReference type="Pfam" id="PF00860">
    <property type="entry name" value="Xan_ur_permease"/>
    <property type="match status" value="1"/>
</dbReference>
<keyword evidence="5" id="KW-0472">Membrane</keyword>
<evidence type="ECO:0000256" key="1">
    <source>
        <dbReference type="ARBA" id="ARBA00004141"/>
    </source>
</evidence>
<keyword evidence="3" id="KW-0812">Transmembrane</keyword>
<dbReference type="AlphaFoldDB" id="A0A2J8JIF6"/>
<comment type="similarity">
    <text evidence="2">Belongs to the nucleobase:cation symporter-2 (NCS2) (TC 2.A.40) family.</text>
</comment>
<dbReference type="PANTHER" id="PTHR11119">
    <property type="entry name" value="XANTHINE-URACIL / VITAMIN C PERMEASE FAMILY MEMBER"/>
    <property type="match status" value="1"/>
</dbReference>
<dbReference type="EMBL" id="NBAG03000455">
    <property type="protein sequence ID" value="PNI22557.1"/>
    <property type="molecule type" value="Genomic_DNA"/>
</dbReference>
<evidence type="ECO:0000256" key="3">
    <source>
        <dbReference type="ARBA" id="ARBA00022692"/>
    </source>
</evidence>
<reference evidence="6 7" key="1">
    <citation type="submission" date="2017-12" db="EMBL/GenBank/DDBJ databases">
        <title>High-resolution comparative analysis of great ape genomes.</title>
        <authorList>
            <person name="Pollen A."/>
            <person name="Hastie A."/>
            <person name="Hormozdiari F."/>
            <person name="Dougherty M."/>
            <person name="Liu R."/>
            <person name="Chaisson M."/>
            <person name="Hoppe E."/>
            <person name="Hill C."/>
            <person name="Pang A."/>
            <person name="Hillier L."/>
            <person name="Baker C."/>
            <person name="Armstrong J."/>
            <person name="Shendure J."/>
            <person name="Paten B."/>
            <person name="Wilson R."/>
            <person name="Chao H."/>
            <person name="Schneider V."/>
            <person name="Ventura M."/>
            <person name="Kronenberg Z."/>
            <person name="Murali S."/>
            <person name="Gordon D."/>
            <person name="Cantsilieris S."/>
            <person name="Munson K."/>
            <person name="Nelson B."/>
            <person name="Raja A."/>
            <person name="Underwood J."/>
            <person name="Diekhans M."/>
            <person name="Fiddes I."/>
            <person name="Haussler D."/>
            <person name="Eichler E."/>
        </authorList>
    </citation>
    <scope>NUCLEOTIDE SEQUENCE [LARGE SCALE GENOMIC DNA]</scope>
    <source>
        <strain evidence="6">Yerkes chimp pedigree #C0471</strain>
    </source>
</reference>
<feature type="non-terminal residue" evidence="6">
    <location>
        <position position="1"/>
    </location>
</feature>
<organism evidence="6 7">
    <name type="scientific">Pan troglodytes</name>
    <name type="common">Chimpanzee</name>
    <dbReference type="NCBI Taxonomy" id="9598"/>
    <lineage>
        <taxon>Eukaryota</taxon>
        <taxon>Metazoa</taxon>
        <taxon>Chordata</taxon>
        <taxon>Craniata</taxon>
        <taxon>Vertebrata</taxon>
        <taxon>Euteleostomi</taxon>
        <taxon>Mammalia</taxon>
        <taxon>Eutheria</taxon>
        <taxon>Euarchontoglires</taxon>
        <taxon>Primates</taxon>
        <taxon>Haplorrhini</taxon>
        <taxon>Catarrhini</taxon>
        <taxon>Hominidae</taxon>
        <taxon>Pan</taxon>
    </lineage>
</organism>
<feature type="non-terminal residue" evidence="6">
    <location>
        <position position="135"/>
    </location>
</feature>
<evidence type="ECO:0000256" key="4">
    <source>
        <dbReference type="ARBA" id="ARBA00022989"/>
    </source>
</evidence>
<name>A0A2J8JIF6_PANTR</name>
<evidence type="ECO:0000256" key="5">
    <source>
        <dbReference type="ARBA" id="ARBA00023136"/>
    </source>
</evidence>
<comment type="subcellular location">
    <subcellularLocation>
        <location evidence="1">Membrane</location>
        <topology evidence="1">Multi-pass membrane protein</topology>
    </subcellularLocation>
</comment>
<gene>
    <name evidence="6" type="ORF">CK820_G0047086</name>
</gene>
<comment type="caution">
    <text evidence="6">The sequence shown here is derived from an EMBL/GenBank/DDBJ whole genome shotgun (WGS) entry which is preliminary data.</text>
</comment>
<dbReference type="GO" id="GO:0022857">
    <property type="term" value="F:transmembrane transporter activity"/>
    <property type="evidence" value="ECO:0007669"/>
    <property type="project" value="InterPro"/>
</dbReference>
<protein>
    <submittedName>
        <fullName evidence="6">SLC23A1 isoform 3</fullName>
    </submittedName>
</protein>
<dbReference type="Proteomes" id="UP000236370">
    <property type="component" value="Unassembled WGS sequence"/>
</dbReference>
<dbReference type="InterPro" id="IPR006043">
    <property type="entry name" value="NCS2"/>
</dbReference>
<proteinExistence type="inferred from homology"/>
<evidence type="ECO:0000256" key="2">
    <source>
        <dbReference type="ARBA" id="ARBA00008821"/>
    </source>
</evidence>
<evidence type="ECO:0000313" key="7">
    <source>
        <dbReference type="Proteomes" id="UP000236370"/>
    </source>
</evidence>
<evidence type="ECO:0000313" key="6">
    <source>
        <dbReference type="EMBL" id="PNI22557.1"/>
    </source>
</evidence>
<dbReference type="GO" id="GO:0016020">
    <property type="term" value="C:membrane"/>
    <property type="evidence" value="ECO:0007669"/>
    <property type="project" value="UniProtKB-SubCell"/>
</dbReference>
<accession>A0A2J8JIF6</accession>
<keyword evidence="4" id="KW-1133">Transmembrane helix</keyword>
<sequence length="135" mass="13950">PLNTSHIWHPRIRELHSPDHPLLPVPAQPHLPAACLPLGQGPHSPPHPDLQNVSCQWGLPTVTAAAVLGMFSATLAGIIESIGDYYACARLAGAPPPPVHAINRGIFTEGICCIIAGLLGTGNGSTSSSPNIGVL</sequence>